<dbReference type="Gene3D" id="2.40.128.270">
    <property type="match status" value="1"/>
</dbReference>
<keyword evidence="1" id="KW-0732">Signal</keyword>
<feature type="signal peptide" evidence="1">
    <location>
        <begin position="1"/>
        <end position="22"/>
    </location>
</feature>
<dbReference type="InterPro" id="IPR005184">
    <property type="entry name" value="DUF306_Meta_HslJ"/>
</dbReference>
<dbReference type="Proteomes" id="UP000630594">
    <property type="component" value="Unassembled WGS sequence"/>
</dbReference>
<dbReference type="InterPro" id="IPR038670">
    <property type="entry name" value="HslJ-like_sf"/>
</dbReference>
<gene>
    <name evidence="4" type="ORF">E2C04_14300</name>
    <name evidence="3" type="ORF">GCM10007231_22020</name>
</gene>
<dbReference type="EMBL" id="CP038462">
    <property type="protein sequence ID" value="QCC78063.1"/>
    <property type="molecule type" value="Genomic_DNA"/>
</dbReference>
<protein>
    <submittedName>
        <fullName evidence="4">META domain-containing protein</fullName>
    </submittedName>
</protein>
<evidence type="ECO:0000313" key="5">
    <source>
        <dbReference type="Proteomes" id="UP000297025"/>
    </source>
</evidence>
<dbReference type="Proteomes" id="UP000297025">
    <property type="component" value="Chromosome"/>
</dbReference>
<sequence>MVRRRGTAAVVAVMLGATLAGCGQDAETDPENLTGSWVLVEFQDGNASDPLIETTVTLKDGRVAGNGGVNELTGGFKAEEGGKVTFDKVSTSRKAGPLDAADQEDRFLASLGKVAAFEVDEGDDGDRTELELKNSVGVTLLSFVEAP</sequence>
<reference evidence="4 5" key="1">
    <citation type="journal article" date="2008" name="Int. J. Syst. Evol. Microbiol.">
        <title>Nocardioides daphniae sp. nov., isolated from Daphnia cucullata (Crustacea: Cladocera).</title>
        <authorList>
            <person name="Toth E.M."/>
            <person name="Keki Z."/>
            <person name="Homonnay Z.G."/>
            <person name="Borsodi A.K."/>
            <person name="Marialigeti K."/>
            <person name="Schumann P."/>
        </authorList>
    </citation>
    <scope>NUCLEOTIDE SEQUENCE [LARGE SCALE GENOMIC DNA]</scope>
    <source>
        <strain evidence="4 5">JCM 16608</strain>
    </source>
</reference>
<evidence type="ECO:0000259" key="2">
    <source>
        <dbReference type="Pfam" id="PF03724"/>
    </source>
</evidence>
<evidence type="ECO:0000313" key="6">
    <source>
        <dbReference type="Proteomes" id="UP000630594"/>
    </source>
</evidence>
<dbReference type="PROSITE" id="PS51257">
    <property type="entry name" value="PROKAR_LIPOPROTEIN"/>
    <property type="match status" value="1"/>
</dbReference>
<proteinExistence type="predicted"/>
<keyword evidence="6" id="KW-1185">Reference proteome</keyword>
<feature type="chain" id="PRO_5038555684" evidence="1">
    <location>
        <begin position="23"/>
        <end position="147"/>
    </location>
</feature>
<dbReference type="RefSeq" id="WP_135833101.1">
    <property type="nucleotide sequence ID" value="NZ_BMCK01000003.1"/>
</dbReference>
<evidence type="ECO:0000313" key="4">
    <source>
        <dbReference type="EMBL" id="QCC78063.1"/>
    </source>
</evidence>
<feature type="domain" description="DUF306" evidence="2">
    <location>
        <begin position="31"/>
        <end position="143"/>
    </location>
</feature>
<reference evidence="3" key="2">
    <citation type="journal article" date="2014" name="Int. J. Syst. Evol. Microbiol.">
        <title>Complete genome of a new Firmicutes species belonging to the dominant human colonic microbiota ('Ruminococcus bicirculans') reveals two chromosomes and a selective capacity to utilize plant glucans.</title>
        <authorList>
            <consortium name="NISC Comparative Sequencing Program"/>
            <person name="Wegmann U."/>
            <person name="Louis P."/>
            <person name="Goesmann A."/>
            <person name="Henrissat B."/>
            <person name="Duncan S.H."/>
            <person name="Flint H.J."/>
        </authorList>
    </citation>
    <scope>NUCLEOTIDE SEQUENCE</scope>
    <source>
        <strain evidence="3">CCM 7403</strain>
    </source>
</reference>
<evidence type="ECO:0000313" key="3">
    <source>
        <dbReference type="EMBL" id="GGD22548.1"/>
    </source>
</evidence>
<accession>A0A4P7UCX7</accession>
<name>A0A4P7UCX7_9ACTN</name>
<dbReference type="OrthoDB" id="4826951at2"/>
<dbReference type="EMBL" id="BMCK01000003">
    <property type="protein sequence ID" value="GGD22548.1"/>
    <property type="molecule type" value="Genomic_DNA"/>
</dbReference>
<organism evidence="4 5">
    <name type="scientific">Nocardioides daphniae</name>
    <dbReference type="NCBI Taxonomy" id="402297"/>
    <lineage>
        <taxon>Bacteria</taxon>
        <taxon>Bacillati</taxon>
        <taxon>Actinomycetota</taxon>
        <taxon>Actinomycetes</taxon>
        <taxon>Propionibacteriales</taxon>
        <taxon>Nocardioidaceae</taxon>
        <taxon>Nocardioides</taxon>
    </lineage>
</organism>
<reference evidence="3" key="5">
    <citation type="submission" date="2024-05" db="EMBL/GenBank/DDBJ databases">
        <authorList>
            <person name="Sun Q."/>
            <person name="Sedlacek I."/>
        </authorList>
    </citation>
    <scope>NUCLEOTIDE SEQUENCE</scope>
    <source>
        <strain evidence="3">CCM 7403</strain>
    </source>
</reference>
<evidence type="ECO:0000256" key="1">
    <source>
        <dbReference type="SAM" id="SignalP"/>
    </source>
</evidence>
<dbReference type="KEGG" id="ndp:E2C04_14300"/>
<reference evidence="6" key="3">
    <citation type="journal article" date="2019" name="Int. J. Syst. Evol. Microbiol.">
        <title>The Global Catalogue of Microorganisms (GCM) 10K type strain sequencing project: providing services to taxonomists for standard genome sequencing and annotation.</title>
        <authorList>
            <consortium name="The Broad Institute Genomics Platform"/>
            <consortium name="The Broad Institute Genome Sequencing Center for Infectious Disease"/>
            <person name="Wu L."/>
            <person name="Ma J."/>
        </authorList>
    </citation>
    <scope>NUCLEOTIDE SEQUENCE [LARGE SCALE GENOMIC DNA]</scope>
    <source>
        <strain evidence="6">CCM 7403</strain>
    </source>
</reference>
<dbReference type="Pfam" id="PF03724">
    <property type="entry name" value="META"/>
    <property type="match status" value="1"/>
</dbReference>
<reference evidence="4" key="4">
    <citation type="submission" date="2019-03" db="EMBL/GenBank/DDBJ databases">
        <authorList>
            <person name="Huang Y."/>
        </authorList>
    </citation>
    <scope>NUCLEOTIDE SEQUENCE</scope>
    <source>
        <strain evidence="4">JCM 16608</strain>
    </source>
</reference>
<dbReference type="AlphaFoldDB" id="A0A4P7UCX7"/>